<dbReference type="EMBL" id="GGEC01068687">
    <property type="protein sequence ID" value="MBX49171.1"/>
    <property type="molecule type" value="Transcribed_RNA"/>
</dbReference>
<protein>
    <submittedName>
        <fullName evidence="1">Uncharacterized protein</fullName>
    </submittedName>
</protein>
<reference evidence="1" key="1">
    <citation type="submission" date="2018-02" db="EMBL/GenBank/DDBJ databases">
        <title>Rhizophora mucronata_Transcriptome.</title>
        <authorList>
            <person name="Meera S.P."/>
            <person name="Sreeshan A."/>
            <person name="Augustine A."/>
        </authorList>
    </citation>
    <scope>NUCLEOTIDE SEQUENCE</scope>
    <source>
        <tissue evidence="1">Leaf</tissue>
    </source>
</reference>
<evidence type="ECO:0000313" key="1">
    <source>
        <dbReference type="EMBL" id="MBX49171.1"/>
    </source>
</evidence>
<name>A0A2P2P3G2_RHIMU</name>
<dbReference type="AlphaFoldDB" id="A0A2P2P3G2"/>
<organism evidence="1">
    <name type="scientific">Rhizophora mucronata</name>
    <name type="common">Asiatic mangrove</name>
    <dbReference type="NCBI Taxonomy" id="61149"/>
    <lineage>
        <taxon>Eukaryota</taxon>
        <taxon>Viridiplantae</taxon>
        <taxon>Streptophyta</taxon>
        <taxon>Embryophyta</taxon>
        <taxon>Tracheophyta</taxon>
        <taxon>Spermatophyta</taxon>
        <taxon>Magnoliopsida</taxon>
        <taxon>eudicotyledons</taxon>
        <taxon>Gunneridae</taxon>
        <taxon>Pentapetalae</taxon>
        <taxon>rosids</taxon>
        <taxon>fabids</taxon>
        <taxon>Malpighiales</taxon>
        <taxon>Rhizophoraceae</taxon>
        <taxon>Rhizophora</taxon>
    </lineage>
</organism>
<accession>A0A2P2P3G2</accession>
<proteinExistence type="predicted"/>
<sequence>MLTVYETTAERTSLQLPRMDVRTTTPYFIF</sequence>